<accession>A0AB39L7Y1</accession>
<proteinExistence type="predicted"/>
<dbReference type="AlphaFoldDB" id="A0AB39L7Y1"/>
<evidence type="ECO:0000313" key="2">
    <source>
        <dbReference type="EMBL" id="XDP47150.1"/>
    </source>
</evidence>
<dbReference type="InterPro" id="IPR006311">
    <property type="entry name" value="TAT_signal"/>
</dbReference>
<evidence type="ECO:0000256" key="1">
    <source>
        <dbReference type="SAM" id="SignalP"/>
    </source>
</evidence>
<dbReference type="PROSITE" id="PS51318">
    <property type="entry name" value="TAT"/>
    <property type="match status" value="1"/>
</dbReference>
<evidence type="ECO:0008006" key="3">
    <source>
        <dbReference type="Google" id="ProtNLM"/>
    </source>
</evidence>
<dbReference type="KEGG" id="spue:AB5L97_09320"/>
<keyword evidence="1" id="KW-0732">Signal</keyword>
<dbReference type="RefSeq" id="WP_369047279.1">
    <property type="nucleotide sequence ID" value="NZ_CP163302.1"/>
</dbReference>
<feature type="signal peptide" evidence="1">
    <location>
        <begin position="1"/>
        <end position="31"/>
    </location>
</feature>
<sequence>MNIETPRRRALALGAALSAAVLTGAAMPALAAATTPTGTADSYTVKTFAAVGSESKPDDIVRLGNSIYVAFQNGVGSNGEPAANGTTASTIQQYSLDGKPGASWNITGKIDGLGADAANSRLLVTTNEDGNSSFHTLTPAAGTHAVKTYAYTGLTHGGGTDAISVYQDKILVSGSNPATISGPAVYQVTLSGSTAALTPVFRDNSTAQLADGAQANSTTLALTDPDSNTVVPSSSPRFANDFMLDSQGDQQLIFANSATAPQLQVLNLNKQVDDTVFASGAGQTLWLTDPDHNTVDAVTGNFASGTAVSTVTPKSGANYLASLNLDNGTLTPIAGFAAVHPKGLLFTSAG</sequence>
<protein>
    <recommendedName>
        <fullName evidence="3">DUF4394 domain-containing protein</fullName>
    </recommendedName>
</protein>
<organism evidence="2">
    <name type="scientific">Sinomonas puerhi</name>
    <dbReference type="NCBI Taxonomy" id="3238584"/>
    <lineage>
        <taxon>Bacteria</taxon>
        <taxon>Bacillati</taxon>
        <taxon>Actinomycetota</taxon>
        <taxon>Actinomycetes</taxon>
        <taxon>Micrococcales</taxon>
        <taxon>Micrococcaceae</taxon>
        <taxon>Sinomonas</taxon>
    </lineage>
</organism>
<reference evidence="2" key="1">
    <citation type="submission" date="2024-07" db="EMBL/GenBank/DDBJ databases">
        <authorList>
            <person name="fu j."/>
        </authorList>
    </citation>
    <scope>NUCLEOTIDE SEQUENCE</scope>
    <source>
        <strain evidence="2">P10A9</strain>
    </source>
</reference>
<dbReference type="SUPFAM" id="SSF63829">
    <property type="entry name" value="Calcium-dependent phosphotriesterase"/>
    <property type="match status" value="1"/>
</dbReference>
<feature type="chain" id="PRO_5044332628" description="DUF4394 domain-containing protein" evidence="1">
    <location>
        <begin position="32"/>
        <end position="350"/>
    </location>
</feature>
<gene>
    <name evidence="2" type="ORF">AB5L97_09320</name>
</gene>
<name>A0AB39L7Y1_9MICC</name>
<dbReference type="EMBL" id="CP163302">
    <property type="protein sequence ID" value="XDP47150.1"/>
    <property type="molecule type" value="Genomic_DNA"/>
</dbReference>